<comment type="PTM">
    <text evidence="14">Proteolytically cleaved before the transmembrane segment to yield the secreted ectodomain incorporated in the zona pellucida.</text>
</comment>
<keyword evidence="10" id="KW-1133">Transmembrane helix</keyword>
<keyword evidence="4 14" id="KW-1003">Cell membrane</keyword>
<protein>
    <recommendedName>
        <fullName evidence="3 14">Zona pellucida sperm-binding protein 3</fullName>
    </recommendedName>
</protein>
<dbReference type="InterPro" id="IPR017977">
    <property type="entry name" value="ZP_dom_CS"/>
</dbReference>
<keyword evidence="5 14" id="KW-0964">Secreted</keyword>
<dbReference type="Proteomes" id="UP001162483">
    <property type="component" value="Unassembled WGS sequence"/>
</dbReference>
<dbReference type="InterPro" id="IPR055355">
    <property type="entry name" value="ZP-C"/>
</dbReference>
<evidence type="ECO:0000313" key="16">
    <source>
        <dbReference type="EMBL" id="CAI9590362.1"/>
    </source>
</evidence>
<dbReference type="InterPro" id="IPR042235">
    <property type="entry name" value="ZP-C_dom"/>
</dbReference>
<evidence type="ECO:0000256" key="10">
    <source>
        <dbReference type="ARBA" id="ARBA00022989"/>
    </source>
</evidence>
<comment type="domain">
    <text evidence="14">The ZP domain is involved in the polymerization of the ZP proteins to form the zona pellucida.</text>
</comment>
<dbReference type="Pfam" id="PF23344">
    <property type="entry name" value="ZP-N"/>
    <property type="match status" value="1"/>
</dbReference>
<proteinExistence type="inferred from homology"/>
<keyword evidence="8" id="KW-0812">Transmembrane</keyword>
<evidence type="ECO:0000259" key="15">
    <source>
        <dbReference type="PROSITE" id="PS51034"/>
    </source>
</evidence>
<dbReference type="Gene3D" id="2.60.40.3210">
    <property type="entry name" value="Zona pellucida, ZP-N domain"/>
    <property type="match status" value="1"/>
</dbReference>
<accession>A0ABN9F3K0</accession>
<evidence type="ECO:0000256" key="2">
    <source>
        <dbReference type="ARBA" id="ARBA00006735"/>
    </source>
</evidence>
<organism evidence="16 17">
    <name type="scientific">Staurois parvus</name>
    <dbReference type="NCBI Taxonomy" id="386267"/>
    <lineage>
        <taxon>Eukaryota</taxon>
        <taxon>Metazoa</taxon>
        <taxon>Chordata</taxon>
        <taxon>Craniata</taxon>
        <taxon>Vertebrata</taxon>
        <taxon>Euteleostomi</taxon>
        <taxon>Amphibia</taxon>
        <taxon>Batrachia</taxon>
        <taxon>Anura</taxon>
        <taxon>Neobatrachia</taxon>
        <taxon>Ranoidea</taxon>
        <taxon>Ranidae</taxon>
        <taxon>Staurois</taxon>
    </lineage>
</organism>
<sequence>MYIGEVGQPRQQVAHNPVSVVCDEDKMVVTVQRDLYGNGKLVKASDLSLGSQLCPPESLNSETTVVFRVGLQECGNTPQMTADLLLYSTFLTYKPSSATNLPITRTSSAVIPIKCYYPRHDNVSSNAIHPTWVPYSSTLTYEEKLNFSLRLMNDDWSGPSSSIVFQLGEPLKIEATVDANNHIPLRILVDRCVATLNPNTTQGPSYEIIAYNGCLIDGKQEDSSSAFRAPRPDPSKLQFSVDAFMFINANSPLIFITCFLRAVTNDASPDALNKACSYSKTNR</sequence>
<evidence type="ECO:0000256" key="7">
    <source>
        <dbReference type="ARBA" id="ARBA00022685"/>
    </source>
</evidence>
<dbReference type="PANTHER" id="PTHR11576">
    <property type="entry name" value="ZONA PELLUCIDA SPERM-BINDING PROTEIN 3"/>
    <property type="match status" value="1"/>
</dbReference>
<evidence type="ECO:0000256" key="5">
    <source>
        <dbReference type="ARBA" id="ARBA00022525"/>
    </source>
</evidence>
<dbReference type="EMBL" id="CATNWA010016160">
    <property type="protein sequence ID" value="CAI9590362.1"/>
    <property type="molecule type" value="Genomic_DNA"/>
</dbReference>
<comment type="function">
    <text evidence="14">Component of the zona pellucida, an extracellular matrix surrounding oocytes which mediates sperm binding, induction of the acrosome reaction and prevents post-fertilization polyspermy. The zona pellucida is composed of 3 to 4 glycoproteins, ZP1, ZP2, ZP3, and ZP4. ZP3 is essential for sperm binding and zona matrix formation.</text>
</comment>
<keyword evidence="13" id="KW-0325">Glycoprotein</keyword>
<reference evidence="16" key="1">
    <citation type="submission" date="2023-05" db="EMBL/GenBank/DDBJ databases">
        <authorList>
            <person name="Stuckert A."/>
        </authorList>
    </citation>
    <scope>NUCLEOTIDE SEQUENCE</scope>
</reference>
<comment type="caution">
    <text evidence="16">The sequence shown here is derived from an EMBL/GenBank/DDBJ whole genome shotgun (WGS) entry which is preliminary data.</text>
</comment>
<dbReference type="InterPro" id="IPR055356">
    <property type="entry name" value="ZP-N"/>
</dbReference>
<evidence type="ECO:0000256" key="1">
    <source>
        <dbReference type="ARBA" id="ARBA00004498"/>
    </source>
</evidence>
<dbReference type="PANTHER" id="PTHR11576:SF2">
    <property type="entry name" value="ZONA PELLUCIDA SPERM-BINDING PROTEIN 3"/>
    <property type="match status" value="1"/>
</dbReference>
<keyword evidence="7 14" id="KW-0165">Cleavage on pair of basic residues</keyword>
<evidence type="ECO:0000256" key="13">
    <source>
        <dbReference type="ARBA" id="ARBA00023180"/>
    </source>
</evidence>
<dbReference type="Pfam" id="PF00100">
    <property type="entry name" value="Zona_pellucida"/>
    <property type="match status" value="1"/>
</dbReference>
<keyword evidence="6 14" id="KW-0272">Extracellular matrix</keyword>
<evidence type="ECO:0000256" key="11">
    <source>
        <dbReference type="ARBA" id="ARBA00023136"/>
    </source>
</evidence>
<dbReference type="InterPro" id="IPR001507">
    <property type="entry name" value="ZP_dom"/>
</dbReference>
<keyword evidence="11" id="KW-0472">Membrane</keyword>
<comment type="similarity">
    <text evidence="2 14">Belongs to the ZP domain family. ZPC subfamily.</text>
</comment>
<dbReference type="Gene3D" id="2.60.40.4100">
    <property type="entry name" value="Zona pellucida, ZP-C domain"/>
    <property type="match status" value="1"/>
</dbReference>
<dbReference type="SMART" id="SM00241">
    <property type="entry name" value="ZP"/>
    <property type="match status" value="1"/>
</dbReference>
<name>A0ABN9F3K0_9NEOB</name>
<evidence type="ECO:0000256" key="6">
    <source>
        <dbReference type="ARBA" id="ARBA00022530"/>
    </source>
</evidence>
<keyword evidence="17" id="KW-1185">Reference proteome</keyword>
<gene>
    <name evidence="16" type="ORF">SPARVUS_LOCUS11035010</name>
</gene>
<evidence type="ECO:0000256" key="14">
    <source>
        <dbReference type="RuleBase" id="RU367066"/>
    </source>
</evidence>
<keyword evidence="12 14" id="KW-1015">Disulfide bond</keyword>
<evidence type="ECO:0000256" key="4">
    <source>
        <dbReference type="ARBA" id="ARBA00022475"/>
    </source>
</evidence>
<evidence type="ECO:0000256" key="12">
    <source>
        <dbReference type="ARBA" id="ARBA00023157"/>
    </source>
</evidence>
<dbReference type="InterPro" id="IPR048290">
    <property type="entry name" value="ZP_chr"/>
</dbReference>
<evidence type="ECO:0000256" key="8">
    <source>
        <dbReference type="ARBA" id="ARBA00022692"/>
    </source>
</evidence>
<dbReference type="PRINTS" id="PR00023">
    <property type="entry name" value="ZPELLUCIDA"/>
</dbReference>
<feature type="domain" description="ZP" evidence="15">
    <location>
        <begin position="21"/>
        <end position="283"/>
    </location>
</feature>
<evidence type="ECO:0000313" key="17">
    <source>
        <dbReference type="Proteomes" id="UP001162483"/>
    </source>
</evidence>
<evidence type="ECO:0000256" key="9">
    <source>
        <dbReference type="ARBA" id="ARBA00022729"/>
    </source>
</evidence>
<comment type="subcellular location">
    <subcellularLocation>
        <location evidence="1">Secreted</location>
        <location evidence="1">Extracellular space</location>
        <location evidence="1">Extracellular matrix</location>
    </subcellularLocation>
    <subcellularLocation>
        <location evidence="14">Zona pellucida</location>
    </subcellularLocation>
    <subcellularLocation>
        <location evidence="14">Cell membrane</location>
        <topology evidence="14">Single-pass type I membrane protein</topology>
    </subcellularLocation>
</comment>
<dbReference type="PROSITE" id="PS00682">
    <property type="entry name" value="ZP_1"/>
    <property type="match status" value="1"/>
</dbReference>
<evidence type="ECO:0000256" key="3">
    <source>
        <dbReference type="ARBA" id="ARBA00017980"/>
    </source>
</evidence>
<keyword evidence="9 14" id="KW-0732">Signal</keyword>
<dbReference type="PROSITE" id="PS51034">
    <property type="entry name" value="ZP_2"/>
    <property type="match status" value="1"/>
</dbReference>